<dbReference type="Proteomes" id="UP001157134">
    <property type="component" value="Unassembled WGS sequence"/>
</dbReference>
<dbReference type="InterPro" id="IPR020579">
    <property type="entry name" value="Exonuc_VII_lsu_C"/>
</dbReference>
<dbReference type="InterPro" id="IPR025824">
    <property type="entry name" value="OB-fold_nuc-bd_dom"/>
</dbReference>
<evidence type="ECO:0000256" key="1">
    <source>
        <dbReference type="ARBA" id="ARBA00022490"/>
    </source>
</evidence>
<keyword evidence="10" id="KW-1185">Reference proteome</keyword>
<comment type="caution">
    <text evidence="9">The sequence shown here is derived from an EMBL/GenBank/DDBJ whole genome shotgun (WGS) entry which is preliminary data.</text>
</comment>
<evidence type="ECO:0000256" key="4">
    <source>
        <dbReference type="ARBA" id="ARBA00022839"/>
    </source>
</evidence>
<name>A0ABQ6HCP8_9GAMM</name>
<dbReference type="PANTHER" id="PTHR30008">
    <property type="entry name" value="EXODEOXYRIBONUCLEASE 7 LARGE SUBUNIT"/>
    <property type="match status" value="1"/>
</dbReference>
<dbReference type="InterPro" id="IPR003753">
    <property type="entry name" value="Exonuc_VII_L"/>
</dbReference>
<dbReference type="Pfam" id="PF13742">
    <property type="entry name" value="tRNA_anti_2"/>
    <property type="match status" value="1"/>
</dbReference>
<evidence type="ECO:0000259" key="7">
    <source>
        <dbReference type="Pfam" id="PF02601"/>
    </source>
</evidence>
<evidence type="ECO:0000313" key="9">
    <source>
        <dbReference type="EMBL" id="GLX84490.1"/>
    </source>
</evidence>
<sequence length="447" mass="50509">MSNPHVLQVSQLTQKVRFMLESELNTVWLTGEISNFIAASSGHWYLSLKDQKSQVRCAMFRGNNRRVRIQPRNGQQVLVRAKVSLYEPRGDFQLIIEQMEDAGDGLLRQQYEQLKAQLSQEGLFDLARKQPLPENITTVGIVTSPTGAAIQDILAVVSRRNPLLNVIIYPCLVQGEQASAQIAHSIMRANQRMECDVLIVGRGGGSLEDLWCFNEENVVRAIAASQLPVISAVGHEIDTTLSDFVADTRAPTPSAAAELVSGELAQMMAQQQQLVQQLRTRLQTNIIRWQEKLNHLSHRHQQCHPVQKLQLKQQQVDELNHRLLRVIEQQKTITVNQVERLSHRLNQVNPMKQVKQWQELQLSLHSRLVNTTKNQLDSRKAEFSHVIEQLHLISPLATIARGYSVTRDNSDKIVRTIEQVNVSDGLSIQVNDGMINATITDIKPNSK</sequence>
<keyword evidence="4 5" id="KW-0269">Exonuclease</keyword>
<keyword evidence="3 5" id="KW-0378">Hydrolase</keyword>
<dbReference type="CDD" id="cd04489">
    <property type="entry name" value="ExoVII_LU_OBF"/>
    <property type="match status" value="1"/>
</dbReference>
<dbReference type="PANTHER" id="PTHR30008:SF0">
    <property type="entry name" value="EXODEOXYRIBONUCLEASE 7 LARGE SUBUNIT"/>
    <property type="match status" value="1"/>
</dbReference>
<comment type="catalytic activity">
    <reaction evidence="5 6">
        <text>Exonucleolytic cleavage in either 5'- to 3'- or 3'- to 5'-direction to yield nucleoside 5'-phosphates.</text>
        <dbReference type="EC" id="3.1.11.6"/>
    </reaction>
</comment>
<evidence type="ECO:0000256" key="6">
    <source>
        <dbReference type="RuleBase" id="RU004355"/>
    </source>
</evidence>
<dbReference type="HAMAP" id="MF_00378">
    <property type="entry name" value="Exonuc_7_L"/>
    <property type="match status" value="1"/>
</dbReference>
<evidence type="ECO:0000256" key="2">
    <source>
        <dbReference type="ARBA" id="ARBA00022722"/>
    </source>
</evidence>
<accession>A0ABQ6HCP8</accession>
<dbReference type="Pfam" id="PF02601">
    <property type="entry name" value="Exonuc_VII_L"/>
    <property type="match status" value="1"/>
</dbReference>
<dbReference type="NCBIfam" id="TIGR00237">
    <property type="entry name" value="xseA"/>
    <property type="match status" value="1"/>
</dbReference>
<comment type="subcellular location">
    <subcellularLocation>
        <location evidence="5 6">Cytoplasm</location>
    </subcellularLocation>
</comment>
<dbReference type="EMBL" id="BSSV01000001">
    <property type="protein sequence ID" value="GLX84490.1"/>
    <property type="molecule type" value="Genomic_DNA"/>
</dbReference>
<proteinExistence type="inferred from homology"/>
<reference evidence="9 10" key="1">
    <citation type="submission" date="2023-03" db="EMBL/GenBank/DDBJ databases">
        <title>Thalassotalea loyana LMG 22536T draft genome sequence.</title>
        <authorList>
            <person name="Sawabe T."/>
        </authorList>
    </citation>
    <scope>NUCLEOTIDE SEQUENCE [LARGE SCALE GENOMIC DNA]</scope>
    <source>
        <strain evidence="9 10">LMG 22536</strain>
    </source>
</reference>
<feature type="domain" description="Exonuclease VII large subunit C-terminal" evidence="7">
    <location>
        <begin position="123"/>
        <end position="437"/>
    </location>
</feature>
<dbReference type="EC" id="3.1.11.6" evidence="5"/>
<comment type="similarity">
    <text evidence="5 6">Belongs to the XseA family.</text>
</comment>
<gene>
    <name evidence="5 9" type="primary">xseA</name>
    <name evidence="9" type="ORF">tloyanaT_07420</name>
</gene>
<keyword evidence="2 5" id="KW-0540">Nuclease</keyword>
<comment type="subunit">
    <text evidence="5">Heterooligomer composed of large and small subunits.</text>
</comment>
<dbReference type="RefSeq" id="WP_284296078.1">
    <property type="nucleotide sequence ID" value="NZ_BSSV01000001.1"/>
</dbReference>
<keyword evidence="1 5" id="KW-0963">Cytoplasm</keyword>
<evidence type="ECO:0000256" key="3">
    <source>
        <dbReference type="ARBA" id="ARBA00022801"/>
    </source>
</evidence>
<protein>
    <recommendedName>
        <fullName evidence="5">Exodeoxyribonuclease 7 large subunit</fullName>
        <ecNumber evidence="5">3.1.11.6</ecNumber>
    </recommendedName>
    <alternativeName>
        <fullName evidence="5">Exodeoxyribonuclease VII large subunit</fullName>
        <shortName evidence="5">Exonuclease VII large subunit</shortName>
    </alternativeName>
</protein>
<evidence type="ECO:0000259" key="8">
    <source>
        <dbReference type="Pfam" id="PF13742"/>
    </source>
</evidence>
<comment type="function">
    <text evidence="5">Bidirectionally degrades single-stranded DNA into large acid-insoluble oligonucleotides, which are then degraded further into small acid-soluble oligonucleotides.</text>
</comment>
<feature type="domain" description="OB-fold nucleic acid binding" evidence="8">
    <location>
        <begin position="7"/>
        <end position="100"/>
    </location>
</feature>
<organism evidence="9 10">
    <name type="scientific">Thalassotalea loyana</name>
    <dbReference type="NCBI Taxonomy" id="280483"/>
    <lineage>
        <taxon>Bacteria</taxon>
        <taxon>Pseudomonadati</taxon>
        <taxon>Pseudomonadota</taxon>
        <taxon>Gammaproteobacteria</taxon>
        <taxon>Alteromonadales</taxon>
        <taxon>Colwelliaceae</taxon>
        <taxon>Thalassotalea</taxon>
    </lineage>
</organism>
<evidence type="ECO:0000313" key="10">
    <source>
        <dbReference type="Proteomes" id="UP001157134"/>
    </source>
</evidence>
<evidence type="ECO:0000256" key="5">
    <source>
        <dbReference type="HAMAP-Rule" id="MF_00378"/>
    </source>
</evidence>